<gene>
    <name evidence="1" type="ORF">DY000_02046713</name>
</gene>
<evidence type="ECO:0000313" key="2">
    <source>
        <dbReference type="Proteomes" id="UP000266723"/>
    </source>
</evidence>
<organism evidence="1 2">
    <name type="scientific">Brassica cretica</name>
    <name type="common">Mustard</name>
    <dbReference type="NCBI Taxonomy" id="69181"/>
    <lineage>
        <taxon>Eukaryota</taxon>
        <taxon>Viridiplantae</taxon>
        <taxon>Streptophyta</taxon>
        <taxon>Embryophyta</taxon>
        <taxon>Tracheophyta</taxon>
        <taxon>Spermatophyta</taxon>
        <taxon>Magnoliopsida</taxon>
        <taxon>eudicotyledons</taxon>
        <taxon>Gunneridae</taxon>
        <taxon>Pentapetalae</taxon>
        <taxon>rosids</taxon>
        <taxon>malvids</taxon>
        <taxon>Brassicales</taxon>
        <taxon>Brassicaceae</taxon>
        <taxon>Brassiceae</taxon>
        <taxon>Brassica</taxon>
    </lineage>
</organism>
<keyword evidence="2" id="KW-1185">Reference proteome</keyword>
<dbReference type="Proteomes" id="UP000266723">
    <property type="component" value="Unassembled WGS sequence"/>
</dbReference>
<protein>
    <submittedName>
        <fullName evidence="1">Uncharacterized protein</fullName>
    </submittedName>
</protein>
<proteinExistence type="predicted"/>
<sequence>MHRLCTRFHTLLGHRHPDSLSEAVLQGRQQDGVELLSSGTDPAAPEDEVTFLSFTLLRGNFKTQQITQEVRECTWTFSIIFPSSDLNFSDNNGRSLITRAHQLLMEGFNWWHVMYAHLNCSRLCQRHDWKYENALGPFRLSSPLQTDNNGRSLITRAHQLLMEGFNWWHVMYAHLNCSRLCQRHDCRDTADPKTYTTATDQHGKENQAGLLNTTESFPLSPSDFFQFYTIARESQDSADYSSLNFSDNNGRSLITRAHQLLMEGFNWWHVMYAHLNCSTLCQRHDWSVNCGLNH</sequence>
<dbReference type="PANTHER" id="PTHR45619">
    <property type="entry name" value="SERINE/THREONINE-PROTEIN PHOSPHATASE PP2A-RELATED"/>
    <property type="match status" value="1"/>
</dbReference>
<dbReference type="EMBL" id="QGKV02000297">
    <property type="protein sequence ID" value="KAF3607047.1"/>
    <property type="molecule type" value="Genomic_DNA"/>
</dbReference>
<reference evidence="1 2" key="1">
    <citation type="journal article" date="2020" name="BMC Genomics">
        <title>Intraspecific diversification of the crop wild relative Brassica cretica Lam. using demographic model selection.</title>
        <authorList>
            <person name="Kioukis A."/>
            <person name="Michalopoulou V.A."/>
            <person name="Briers L."/>
            <person name="Pirintsos S."/>
            <person name="Studholme D.J."/>
            <person name="Pavlidis P."/>
            <person name="Sarris P.F."/>
        </authorList>
    </citation>
    <scope>NUCLEOTIDE SEQUENCE [LARGE SCALE GENOMIC DNA]</scope>
    <source>
        <strain evidence="2">cv. PFS-1207/04</strain>
    </source>
</reference>
<dbReference type="InterPro" id="IPR047129">
    <property type="entry name" value="PPA2-like"/>
</dbReference>
<accession>A0ABQ7ETX4</accession>
<evidence type="ECO:0000313" key="1">
    <source>
        <dbReference type="EMBL" id="KAF3607047.1"/>
    </source>
</evidence>
<comment type="caution">
    <text evidence="1">The sequence shown here is derived from an EMBL/GenBank/DDBJ whole genome shotgun (WGS) entry which is preliminary data.</text>
</comment>
<name>A0ABQ7ETX4_BRACR</name>